<evidence type="ECO:0000256" key="1">
    <source>
        <dbReference type="ARBA" id="ARBA00010044"/>
    </source>
</evidence>
<comment type="similarity">
    <text evidence="1 15">In the C-terminal section; belongs to the peptidase M41 family.</text>
</comment>
<feature type="active site" evidence="15">
    <location>
        <position position="423"/>
    </location>
</feature>
<dbReference type="Pfam" id="PF06480">
    <property type="entry name" value="FtsH_ext"/>
    <property type="match status" value="1"/>
</dbReference>
<dbReference type="InterPro" id="IPR011546">
    <property type="entry name" value="Pept_M41_FtsH_extracell"/>
</dbReference>
<protein>
    <recommendedName>
        <fullName evidence="15">ATP-dependent zinc metalloprotease FtsH</fullName>
        <ecNumber evidence="15">3.4.24.-</ecNumber>
    </recommendedName>
</protein>
<evidence type="ECO:0000256" key="15">
    <source>
        <dbReference type="HAMAP-Rule" id="MF_01458"/>
    </source>
</evidence>
<dbReference type="FunFam" id="3.40.50.300:FF:000001">
    <property type="entry name" value="ATP-dependent zinc metalloprotease FtsH"/>
    <property type="match status" value="1"/>
</dbReference>
<evidence type="ECO:0000256" key="10">
    <source>
        <dbReference type="ARBA" id="ARBA00023049"/>
    </source>
</evidence>
<evidence type="ECO:0000259" key="17">
    <source>
        <dbReference type="SMART" id="SM00382"/>
    </source>
</evidence>
<feature type="binding site" evidence="15">
    <location>
        <begin position="200"/>
        <end position="207"/>
    </location>
    <ligand>
        <name>ATP</name>
        <dbReference type="ChEBI" id="CHEBI:30616"/>
    </ligand>
</feature>
<comment type="cofactor">
    <cofactor evidence="15">
        <name>Zn(2+)</name>
        <dbReference type="ChEBI" id="CHEBI:29105"/>
    </cofactor>
    <text evidence="15">Binds 1 zinc ion per subunit.</text>
</comment>
<evidence type="ECO:0000256" key="12">
    <source>
        <dbReference type="ARBA" id="ARBA00023136"/>
    </source>
</evidence>
<name>A0A7C3ZVU3_9CYAN</name>
<dbReference type="InterPro" id="IPR003960">
    <property type="entry name" value="ATPase_AAA_CS"/>
</dbReference>
<dbReference type="SMART" id="SM00382">
    <property type="entry name" value="AAA"/>
    <property type="match status" value="1"/>
</dbReference>
<dbReference type="InterPro" id="IPR027417">
    <property type="entry name" value="P-loop_NTPase"/>
</dbReference>
<dbReference type="GO" id="GO:0008270">
    <property type="term" value="F:zinc ion binding"/>
    <property type="evidence" value="ECO:0007669"/>
    <property type="project" value="UniProtKB-UniRule"/>
</dbReference>
<evidence type="ECO:0000256" key="6">
    <source>
        <dbReference type="ARBA" id="ARBA00022801"/>
    </source>
</evidence>
<dbReference type="EC" id="3.4.24.-" evidence="15"/>
<dbReference type="InterPro" id="IPR041569">
    <property type="entry name" value="AAA_lid_3"/>
</dbReference>
<keyword evidence="8 15" id="KW-0067">ATP-binding</keyword>
<dbReference type="SUPFAM" id="SSF140990">
    <property type="entry name" value="FtsH protease domain-like"/>
    <property type="match status" value="1"/>
</dbReference>
<keyword evidence="9 15" id="KW-1133">Transmembrane helix</keyword>
<comment type="caution">
    <text evidence="18">The sequence shown here is derived from an EMBL/GenBank/DDBJ whole genome shotgun (WGS) entry which is preliminary data.</text>
</comment>
<dbReference type="Gene3D" id="1.20.58.760">
    <property type="entry name" value="Peptidase M41"/>
    <property type="match status" value="1"/>
</dbReference>
<dbReference type="GO" id="GO:0006508">
    <property type="term" value="P:proteolysis"/>
    <property type="evidence" value="ECO:0007669"/>
    <property type="project" value="UniProtKB-KW"/>
</dbReference>
<dbReference type="GO" id="GO:0004222">
    <property type="term" value="F:metalloendopeptidase activity"/>
    <property type="evidence" value="ECO:0007669"/>
    <property type="project" value="InterPro"/>
</dbReference>
<dbReference type="Pfam" id="PF01434">
    <property type="entry name" value="Peptidase_M41"/>
    <property type="match status" value="1"/>
</dbReference>
<evidence type="ECO:0000256" key="14">
    <source>
        <dbReference type="ARBA" id="ARBA00061570"/>
    </source>
</evidence>
<dbReference type="Gene3D" id="3.30.720.210">
    <property type="match status" value="1"/>
</dbReference>
<evidence type="ECO:0000256" key="11">
    <source>
        <dbReference type="ARBA" id="ARBA00023078"/>
    </source>
</evidence>
<feature type="transmembrane region" description="Helical" evidence="15">
    <location>
        <begin position="106"/>
        <end position="128"/>
    </location>
</feature>
<evidence type="ECO:0000256" key="3">
    <source>
        <dbReference type="ARBA" id="ARBA00022692"/>
    </source>
</evidence>
<keyword evidence="10 15" id="KW-0482">Metalloprotease</keyword>
<evidence type="ECO:0000256" key="5">
    <source>
        <dbReference type="ARBA" id="ARBA00022741"/>
    </source>
</evidence>
<dbReference type="Gene3D" id="1.10.8.60">
    <property type="match status" value="1"/>
</dbReference>
<dbReference type="InterPro" id="IPR005936">
    <property type="entry name" value="FtsH"/>
</dbReference>
<keyword evidence="5 15" id="KW-0547">Nucleotide-binding</keyword>
<dbReference type="InterPro" id="IPR003593">
    <property type="entry name" value="AAA+_ATPase"/>
</dbReference>
<evidence type="ECO:0000256" key="9">
    <source>
        <dbReference type="ARBA" id="ARBA00022989"/>
    </source>
</evidence>
<dbReference type="Pfam" id="PF17862">
    <property type="entry name" value="AAA_lid_3"/>
    <property type="match status" value="1"/>
</dbReference>
<dbReference type="PANTHER" id="PTHR23076">
    <property type="entry name" value="METALLOPROTEASE M41 FTSH"/>
    <property type="match status" value="1"/>
</dbReference>
<keyword evidence="7 15" id="KW-0862">Zinc</keyword>
<dbReference type="FunFam" id="1.20.58.760:FF:000001">
    <property type="entry name" value="ATP-dependent zinc metalloprotease FtsH"/>
    <property type="match status" value="1"/>
</dbReference>
<keyword evidence="2 15" id="KW-0645">Protease</keyword>
<gene>
    <name evidence="15" type="primary">ftsH</name>
    <name evidence="18" type="ORF">ENR15_05450</name>
</gene>
<dbReference type="CDD" id="cd19501">
    <property type="entry name" value="RecA-like_FtsH"/>
    <property type="match status" value="1"/>
</dbReference>
<sequence>MSVNNKRWRNAGLYALLAIVVIALATAFFDKQPQTRETWRYSEFIQKVENKGVDKVSISADRTKALVQVADGSKVLVNLPPDPDLLNILTQNNINIEVVPQGDEGFWVKALSSLFFPVLLLVALFFLLRRAQGGPGSQAMNFGKSRARVQMEPQTQVTFSDVAGIEQAKLELSEVVDFLKNADRFTAVGAKIPKGVLLVGPPGTGKTLLAKAVAGEAGVPFFSISGSEFVEMFVGVGASRVRDLFEQAKSNAPCIVFIDEIDAVGRQRGAGLGGGNDEREQTLNQLLTEMDGFEGNTGIIIIAATNRPDVLDAALMRPGRFDRQVVVDRPDYSGRLEILNVHARGKTLSQDVDLDKIARRTPGFTGADLSNLLNEAAILAARRNLTEISMDEINDAIDRVLAGPEKKDRVMSEKRKSLVAYHEAGHALVGALMPDYDPVQKISIIPRGRAGGLTWFMPSEERMDSGLLSRSYLQNQMAVALGGRIAEEIVFGEEEVTTGAGSDLQQVARVARQMVMRFGMSERLGPVALGRQQGNMFLGRDIVAERDFSEETAAAVDDEVRNLVDQAYRRAKEVLVNNRAVLDELASMLVDKETVDAEELQQLLASRDVKMAAIA</sequence>
<feature type="domain" description="AAA+ ATPase" evidence="17">
    <location>
        <begin position="192"/>
        <end position="331"/>
    </location>
</feature>
<dbReference type="PANTHER" id="PTHR23076:SF113">
    <property type="entry name" value="ATP-DEPENDENT ZINC METALLOPROTEASE FTSH 1, CHLOROPLASTIC-RELATED"/>
    <property type="match status" value="1"/>
</dbReference>
<comment type="subunit">
    <text evidence="15">Homohexamer.</text>
</comment>
<keyword evidence="4 15" id="KW-0479">Metal-binding</keyword>
<proteinExistence type="inferred from homology"/>
<dbReference type="AlphaFoldDB" id="A0A7C3ZVU3"/>
<dbReference type="HAMAP" id="MF_01458">
    <property type="entry name" value="FtsH"/>
    <property type="match status" value="1"/>
</dbReference>
<evidence type="ECO:0000256" key="13">
    <source>
        <dbReference type="ARBA" id="ARBA00060402"/>
    </source>
</evidence>
<reference evidence="18" key="1">
    <citation type="journal article" date="2020" name="mSystems">
        <title>Genome- and Community-Level Interaction Insights into Carbon Utilization and Element Cycling Functions of Hydrothermarchaeota in Hydrothermal Sediment.</title>
        <authorList>
            <person name="Zhou Z."/>
            <person name="Liu Y."/>
            <person name="Xu W."/>
            <person name="Pan J."/>
            <person name="Luo Z.H."/>
            <person name="Li M."/>
        </authorList>
    </citation>
    <scope>NUCLEOTIDE SEQUENCE [LARGE SCALE GENOMIC DNA]</scope>
    <source>
        <strain evidence="18">SpSt-374</strain>
    </source>
</reference>
<dbReference type="Gene3D" id="3.40.50.300">
    <property type="entry name" value="P-loop containing nucleotide triphosphate hydrolases"/>
    <property type="match status" value="1"/>
</dbReference>
<feature type="transmembrane region" description="Helical" evidence="15">
    <location>
        <begin position="12"/>
        <end position="29"/>
    </location>
</feature>
<keyword evidence="6 15" id="KW-0378">Hydrolase</keyword>
<evidence type="ECO:0000256" key="8">
    <source>
        <dbReference type="ARBA" id="ARBA00022840"/>
    </source>
</evidence>
<comment type="similarity">
    <text evidence="16">Belongs to the AAA ATPase family.</text>
</comment>
<comment type="subcellular location">
    <subcellularLocation>
        <location evidence="13 15">Cellular thylakoid membrane</location>
        <topology evidence="13 15">Multi-pass membrane protein</topology>
        <orientation evidence="13 15">Stromal side</orientation>
    </subcellularLocation>
</comment>
<feature type="binding site" evidence="15">
    <location>
        <position position="426"/>
    </location>
    <ligand>
        <name>Zn(2+)</name>
        <dbReference type="ChEBI" id="CHEBI:29105"/>
        <note>catalytic</note>
    </ligand>
</feature>
<keyword evidence="11 15" id="KW-0793">Thylakoid</keyword>
<dbReference type="InterPro" id="IPR037219">
    <property type="entry name" value="Peptidase_M41-like"/>
</dbReference>
<keyword evidence="12 15" id="KW-0472">Membrane</keyword>
<evidence type="ECO:0000313" key="18">
    <source>
        <dbReference type="EMBL" id="HGG00107.1"/>
    </source>
</evidence>
<dbReference type="FunFam" id="1.10.8.60:FF:000001">
    <property type="entry name" value="ATP-dependent zinc metalloprotease FtsH"/>
    <property type="match status" value="1"/>
</dbReference>
<dbReference type="Pfam" id="PF00004">
    <property type="entry name" value="AAA"/>
    <property type="match status" value="1"/>
</dbReference>
<dbReference type="NCBIfam" id="TIGR01241">
    <property type="entry name" value="FtsH_fam"/>
    <property type="match status" value="1"/>
</dbReference>
<feature type="binding site" evidence="15">
    <location>
        <position position="503"/>
    </location>
    <ligand>
        <name>Zn(2+)</name>
        <dbReference type="ChEBI" id="CHEBI:29105"/>
        <note>catalytic</note>
    </ligand>
</feature>
<evidence type="ECO:0000256" key="2">
    <source>
        <dbReference type="ARBA" id="ARBA00022670"/>
    </source>
</evidence>
<comment type="function">
    <text evidence="15">Acts as a processive, ATP-dependent zinc metallopeptidase for both cytoplasmic and membrane proteins. Plays a role in the quality control of integral membrane proteins.</text>
</comment>
<dbReference type="GO" id="GO:0016887">
    <property type="term" value="F:ATP hydrolysis activity"/>
    <property type="evidence" value="ECO:0007669"/>
    <property type="project" value="UniProtKB-UniRule"/>
</dbReference>
<dbReference type="GO" id="GO:0030163">
    <property type="term" value="P:protein catabolic process"/>
    <property type="evidence" value="ECO:0007669"/>
    <property type="project" value="UniProtKB-UniRule"/>
</dbReference>
<evidence type="ECO:0000256" key="7">
    <source>
        <dbReference type="ARBA" id="ARBA00022833"/>
    </source>
</evidence>
<dbReference type="PROSITE" id="PS00674">
    <property type="entry name" value="AAA"/>
    <property type="match status" value="1"/>
</dbReference>
<dbReference type="GO" id="GO:0005524">
    <property type="term" value="F:ATP binding"/>
    <property type="evidence" value="ECO:0007669"/>
    <property type="project" value="UniProtKB-UniRule"/>
</dbReference>
<dbReference type="InterPro" id="IPR000642">
    <property type="entry name" value="Peptidase_M41"/>
</dbReference>
<dbReference type="InterPro" id="IPR003959">
    <property type="entry name" value="ATPase_AAA_core"/>
</dbReference>
<feature type="binding site" evidence="15">
    <location>
        <position position="422"/>
    </location>
    <ligand>
        <name>Zn(2+)</name>
        <dbReference type="ChEBI" id="CHEBI:29105"/>
        <note>catalytic</note>
    </ligand>
</feature>
<organism evidence="18">
    <name type="scientific">Planktothricoides sp. SpSt-374</name>
    <dbReference type="NCBI Taxonomy" id="2282167"/>
    <lineage>
        <taxon>Bacteria</taxon>
        <taxon>Bacillati</taxon>
        <taxon>Cyanobacteriota</taxon>
        <taxon>Cyanophyceae</taxon>
        <taxon>Oscillatoriophycideae</taxon>
        <taxon>Oscillatoriales</taxon>
        <taxon>Oscillatoriaceae</taxon>
        <taxon>Planktothricoides</taxon>
    </lineage>
</organism>
<dbReference type="GO" id="GO:0004176">
    <property type="term" value="F:ATP-dependent peptidase activity"/>
    <property type="evidence" value="ECO:0007669"/>
    <property type="project" value="InterPro"/>
</dbReference>
<evidence type="ECO:0000256" key="4">
    <source>
        <dbReference type="ARBA" id="ARBA00022723"/>
    </source>
</evidence>
<accession>A0A7C3ZVU3</accession>
<dbReference type="EMBL" id="DSPX01000049">
    <property type="protein sequence ID" value="HGG00107.1"/>
    <property type="molecule type" value="Genomic_DNA"/>
</dbReference>
<comment type="similarity">
    <text evidence="14 15">In the central section; belongs to the AAA ATPase family.</text>
</comment>
<dbReference type="SUPFAM" id="SSF52540">
    <property type="entry name" value="P-loop containing nucleoside triphosphate hydrolases"/>
    <property type="match status" value="1"/>
</dbReference>
<evidence type="ECO:0000256" key="16">
    <source>
        <dbReference type="RuleBase" id="RU003651"/>
    </source>
</evidence>
<keyword evidence="3 15" id="KW-0812">Transmembrane</keyword>
<dbReference type="GO" id="GO:0031676">
    <property type="term" value="C:plasma membrane-derived thylakoid membrane"/>
    <property type="evidence" value="ECO:0007669"/>
    <property type="project" value="UniProtKB-SubCell"/>
</dbReference>